<name>A0A1D3DAR1_9EIME</name>
<gene>
    <name evidence="2" type="ORF">cyc_07400</name>
</gene>
<proteinExistence type="predicted"/>
<dbReference type="AlphaFoldDB" id="A0A1D3DAR1"/>
<protein>
    <submittedName>
        <fullName evidence="2">Uncharacterized protein</fullName>
    </submittedName>
</protein>
<evidence type="ECO:0000313" key="3">
    <source>
        <dbReference type="Proteomes" id="UP000095192"/>
    </source>
</evidence>
<feature type="compositionally biased region" description="Polar residues" evidence="1">
    <location>
        <begin position="1"/>
        <end position="11"/>
    </location>
</feature>
<sequence>MTSLLSSTQEPQTRRRDAKTLQCTQPLAAHVKPEPLPRASSEAAESVGEEGKKHKKTLGDEAASSSSQKQDLPELRTGRGYEPEIEIPGSGFTSRQEATKNEGDVPSLKPSRARQAHRDAVQCKPPLSPSASFASLAVQPAGHSPERLHSNKTADSVSTHVQQWPKRKARGPKLAQDSQDGGRRYNTRQKGVVKKEV</sequence>
<evidence type="ECO:0000256" key="1">
    <source>
        <dbReference type="SAM" id="MobiDB-lite"/>
    </source>
</evidence>
<dbReference type="Proteomes" id="UP000095192">
    <property type="component" value="Unassembled WGS sequence"/>
</dbReference>
<comment type="caution">
    <text evidence="2">The sequence shown here is derived from an EMBL/GenBank/DDBJ whole genome shotgun (WGS) entry which is preliminary data.</text>
</comment>
<feature type="region of interest" description="Disordered" evidence="1">
    <location>
        <begin position="1"/>
        <end position="197"/>
    </location>
</feature>
<feature type="compositionally biased region" description="Polar residues" evidence="1">
    <location>
        <begin position="151"/>
        <end position="162"/>
    </location>
</feature>
<organism evidence="2 3">
    <name type="scientific">Cyclospora cayetanensis</name>
    <dbReference type="NCBI Taxonomy" id="88456"/>
    <lineage>
        <taxon>Eukaryota</taxon>
        <taxon>Sar</taxon>
        <taxon>Alveolata</taxon>
        <taxon>Apicomplexa</taxon>
        <taxon>Conoidasida</taxon>
        <taxon>Coccidia</taxon>
        <taxon>Eucoccidiorida</taxon>
        <taxon>Eimeriorina</taxon>
        <taxon>Eimeriidae</taxon>
        <taxon>Cyclospora</taxon>
    </lineage>
</organism>
<reference evidence="2 3" key="1">
    <citation type="journal article" date="2016" name="BMC Genomics">
        <title>Comparative genomics reveals Cyclospora cayetanensis possesses coccidia-like metabolism and invasion components but unique surface antigens.</title>
        <authorList>
            <person name="Liu S."/>
            <person name="Wang L."/>
            <person name="Zheng H."/>
            <person name="Xu Z."/>
            <person name="Roellig D.M."/>
            <person name="Li N."/>
            <person name="Frace M.A."/>
            <person name="Tang K."/>
            <person name="Arrowood M.J."/>
            <person name="Moss D.M."/>
            <person name="Zhang L."/>
            <person name="Feng Y."/>
            <person name="Xiao L."/>
        </authorList>
    </citation>
    <scope>NUCLEOTIDE SEQUENCE [LARGE SCALE GENOMIC DNA]</scope>
    <source>
        <strain evidence="2 3">CHN_HEN01</strain>
    </source>
</reference>
<keyword evidence="3" id="KW-1185">Reference proteome</keyword>
<evidence type="ECO:0000313" key="2">
    <source>
        <dbReference type="EMBL" id="OEH80547.1"/>
    </source>
</evidence>
<dbReference type="InParanoid" id="A0A1D3DAR1"/>
<dbReference type="VEuPathDB" id="ToxoDB:cyc_07400"/>
<feature type="compositionally biased region" description="Basic and acidic residues" evidence="1">
    <location>
        <begin position="71"/>
        <end position="82"/>
    </location>
</feature>
<accession>A0A1D3DAR1</accession>
<dbReference type="EMBL" id="JROU02000047">
    <property type="protein sequence ID" value="OEH80547.1"/>
    <property type="molecule type" value="Genomic_DNA"/>
</dbReference>